<keyword evidence="8" id="KW-1185">Reference proteome</keyword>
<feature type="binding site" evidence="5">
    <location>
        <position position="171"/>
    </location>
    <ligand>
        <name>Zn(2+)</name>
        <dbReference type="ChEBI" id="CHEBI:29105"/>
    </ligand>
</feature>
<proteinExistence type="inferred from homology"/>
<dbReference type="Ensembl" id="ENSLLET00000007271.1">
    <property type="protein sequence ID" value="ENSLLEP00000006983.1"/>
    <property type="gene ID" value="ENSLLEG00000004417.1"/>
</dbReference>
<dbReference type="AlphaFoldDB" id="A0A8C5M4W7"/>
<dbReference type="Pfam" id="PF13561">
    <property type="entry name" value="adh_short_C2"/>
    <property type="match status" value="1"/>
</dbReference>
<dbReference type="Pfam" id="PF02146">
    <property type="entry name" value="SIR2"/>
    <property type="match status" value="1"/>
</dbReference>
<keyword evidence="4" id="KW-0520">NAD</keyword>
<feature type="domain" description="Deacetylase sirtuin-type" evidence="6">
    <location>
        <begin position="36"/>
        <end position="314"/>
    </location>
</feature>
<keyword evidence="3" id="KW-0560">Oxidoreductase</keyword>
<dbReference type="SUPFAM" id="SSF51735">
    <property type="entry name" value="NAD(P)-binding Rossmann-fold domains"/>
    <property type="match status" value="1"/>
</dbReference>
<dbReference type="InterPro" id="IPR026590">
    <property type="entry name" value="Ssirtuin_cat_dom"/>
</dbReference>
<keyword evidence="2" id="KW-0808">Transferase</keyword>
<dbReference type="SUPFAM" id="SSF52467">
    <property type="entry name" value="DHS-like NAD/FAD-binding domain"/>
    <property type="match status" value="1"/>
</dbReference>
<evidence type="ECO:0000256" key="4">
    <source>
        <dbReference type="ARBA" id="ARBA00023027"/>
    </source>
</evidence>
<dbReference type="PROSITE" id="PS50305">
    <property type="entry name" value="SIRTUIN"/>
    <property type="match status" value="1"/>
</dbReference>
<organism evidence="7 8">
    <name type="scientific">Leptobrachium leishanense</name>
    <name type="common">Leishan spiny toad</name>
    <dbReference type="NCBI Taxonomy" id="445787"/>
    <lineage>
        <taxon>Eukaryota</taxon>
        <taxon>Metazoa</taxon>
        <taxon>Chordata</taxon>
        <taxon>Craniata</taxon>
        <taxon>Vertebrata</taxon>
        <taxon>Euteleostomi</taxon>
        <taxon>Amphibia</taxon>
        <taxon>Batrachia</taxon>
        <taxon>Anura</taxon>
        <taxon>Pelobatoidea</taxon>
        <taxon>Megophryidae</taxon>
        <taxon>Leptobrachium</taxon>
    </lineage>
</organism>
<dbReference type="Proteomes" id="UP000694569">
    <property type="component" value="Unplaced"/>
</dbReference>
<dbReference type="GeneTree" id="ENSGT00940000158891"/>
<gene>
    <name evidence="7" type="primary">SIRT4</name>
</gene>
<accession>A0A8C5M4W7</accession>
<comment type="similarity">
    <text evidence="1">Belongs to the short-chain dehydrogenases/reductases (SDR) family.</text>
</comment>
<keyword evidence="5" id="KW-0479">Metal-binding</keyword>
<evidence type="ECO:0000256" key="5">
    <source>
        <dbReference type="PROSITE-ProRule" id="PRU00236"/>
    </source>
</evidence>
<dbReference type="InterPro" id="IPR003000">
    <property type="entry name" value="Sirtuin"/>
</dbReference>
<feature type="binding site" evidence="5">
    <location>
        <position position="168"/>
    </location>
    <ligand>
        <name>Zn(2+)</name>
        <dbReference type="ChEBI" id="CHEBI:29105"/>
    </ligand>
</feature>
<dbReference type="InterPro" id="IPR051253">
    <property type="entry name" value="11-beta-HSD"/>
</dbReference>
<sequence>MLPFIRQCIRTSWQQNLLPCRHFSHPVVSEYVPTCPPVDPDQVEQLQVFVSCSRHLFIMTGAGISTESGIPDYRSEGVGLYSRTERRPIEHAVFVRSEAARRRYWARNFVGWPQFSSHQPNEAHKALSTWEKAGRLHWLVTQNVDALHTKAGQQRMSELHGCTHRVICLSCKTVIPRSELQERFMLLNPSWNEQSHGVAPDGDVFLTDEQVANFNVPACERCDGILKPQVTFFGDTVRPDLVFSLYDHLDQSDAILIIGSSLQVAEKCRKLGALSAHYVVSDMANLTSAQHVIQVTNEKLGGLDYLILNHVGGSGSFGTFQGDMDVVKSSMTVNFLSYVQLTSSALHALKESHGSIVVMSSMSGRVGAPFTTSYCAAKFALEGFYSSLRREFSIWKNNVSVTVAVLGYIDTENAVKKVGDKLTMKPSPKEDCAKQVVKAAILRQPEVFYPFWSIKPVMLVKDWAPILIGNLLDRFYIVENLK</sequence>
<dbReference type="Gene3D" id="3.40.50.720">
    <property type="entry name" value="NAD(P)-binding Rossmann-like Domain"/>
    <property type="match status" value="1"/>
</dbReference>
<dbReference type="GO" id="GO:0046872">
    <property type="term" value="F:metal ion binding"/>
    <property type="evidence" value="ECO:0007669"/>
    <property type="project" value="UniProtKB-KW"/>
</dbReference>
<evidence type="ECO:0000313" key="7">
    <source>
        <dbReference type="Ensembl" id="ENSLLEP00000006983.1"/>
    </source>
</evidence>
<reference evidence="7" key="2">
    <citation type="submission" date="2025-09" db="UniProtKB">
        <authorList>
            <consortium name="Ensembl"/>
        </authorList>
    </citation>
    <scope>IDENTIFICATION</scope>
</reference>
<dbReference type="PANTHER" id="PTHR44279:SF5">
    <property type="entry name" value="HYDROXYSTEROID 11-BETA-DEHYDROGENASE 1-LIKE PROTEIN B"/>
    <property type="match status" value="1"/>
</dbReference>
<dbReference type="PROSITE" id="PS00061">
    <property type="entry name" value="ADH_SHORT"/>
    <property type="match status" value="1"/>
</dbReference>
<feature type="binding site" evidence="5">
    <location>
        <position position="219"/>
    </location>
    <ligand>
        <name>Zn(2+)</name>
        <dbReference type="ChEBI" id="CHEBI:29105"/>
    </ligand>
</feature>
<dbReference type="PANTHER" id="PTHR44279">
    <property type="entry name" value="HYDROXYSTEROID (11-BETA) DEHYDROGENASE 1-LIKE B-RELATED"/>
    <property type="match status" value="1"/>
</dbReference>
<keyword evidence="5" id="KW-0862">Zinc</keyword>
<evidence type="ECO:0000256" key="1">
    <source>
        <dbReference type="ARBA" id="ARBA00006484"/>
    </source>
</evidence>
<dbReference type="GO" id="GO:0070403">
    <property type="term" value="F:NAD+ binding"/>
    <property type="evidence" value="ECO:0007669"/>
    <property type="project" value="InterPro"/>
</dbReference>
<dbReference type="Gene3D" id="3.40.50.1220">
    <property type="entry name" value="TPP-binding domain"/>
    <property type="match status" value="1"/>
</dbReference>
<dbReference type="OrthoDB" id="424302at2759"/>
<evidence type="ECO:0000256" key="2">
    <source>
        <dbReference type="ARBA" id="ARBA00022679"/>
    </source>
</evidence>
<dbReference type="InterPro" id="IPR020904">
    <property type="entry name" value="Sc_DH/Rdtase_CS"/>
</dbReference>
<name>A0A8C5M4W7_9ANUR</name>
<dbReference type="GO" id="GO:0016491">
    <property type="term" value="F:oxidoreductase activity"/>
    <property type="evidence" value="ECO:0007669"/>
    <property type="project" value="UniProtKB-KW"/>
</dbReference>
<protein>
    <submittedName>
        <fullName evidence="7">Sirtuin 4</fullName>
    </submittedName>
</protein>
<evidence type="ECO:0000259" key="6">
    <source>
        <dbReference type="PROSITE" id="PS50305"/>
    </source>
</evidence>
<dbReference type="InterPro" id="IPR036291">
    <property type="entry name" value="NAD(P)-bd_dom_sf"/>
</dbReference>
<evidence type="ECO:0000256" key="3">
    <source>
        <dbReference type="ARBA" id="ARBA00023002"/>
    </source>
</evidence>
<dbReference type="GO" id="GO:0016740">
    <property type="term" value="F:transferase activity"/>
    <property type="evidence" value="ECO:0007669"/>
    <property type="project" value="UniProtKB-KW"/>
</dbReference>
<dbReference type="InterPro" id="IPR002347">
    <property type="entry name" value="SDR_fam"/>
</dbReference>
<dbReference type="InterPro" id="IPR029035">
    <property type="entry name" value="DHS-like_NAD/FAD-binding_dom"/>
</dbReference>
<reference evidence="7" key="1">
    <citation type="submission" date="2025-08" db="UniProtKB">
        <authorList>
            <consortium name="Ensembl"/>
        </authorList>
    </citation>
    <scope>IDENTIFICATION</scope>
</reference>
<evidence type="ECO:0000313" key="8">
    <source>
        <dbReference type="Proteomes" id="UP000694569"/>
    </source>
</evidence>
<feature type="active site" description="Proton acceptor" evidence="5">
    <location>
        <position position="160"/>
    </location>
</feature>
<feature type="binding site" evidence="5">
    <location>
        <position position="222"/>
    </location>
    <ligand>
        <name>Zn(2+)</name>
        <dbReference type="ChEBI" id="CHEBI:29105"/>
    </ligand>
</feature>